<dbReference type="GO" id="GO:0006351">
    <property type="term" value="P:DNA-templated transcription"/>
    <property type="evidence" value="ECO:0007669"/>
    <property type="project" value="InterPro"/>
</dbReference>
<feature type="domain" description="Xylanolytic transcriptional activator regulatory" evidence="5">
    <location>
        <begin position="264"/>
        <end position="338"/>
    </location>
</feature>
<dbReference type="PANTHER" id="PTHR31001:SF40">
    <property type="entry name" value="ZN(II)2CYS6 TRANSCRIPTION FACTOR (EUROFUNG)"/>
    <property type="match status" value="1"/>
</dbReference>
<keyword evidence="2" id="KW-0805">Transcription regulation</keyword>
<evidence type="ECO:0000256" key="1">
    <source>
        <dbReference type="ARBA" id="ARBA00004123"/>
    </source>
</evidence>
<evidence type="ECO:0000313" key="7">
    <source>
        <dbReference type="Proteomes" id="UP001150904"/>
    </source>
</evidence>
<evidence type="ECO:0000256" key="4">
    <source>
        <dbReference type="ARBA" id="ARBA00023242"/>
    </source>
</evidence>
<dbReference type="SMART" id="SM00906">
    <property type="entry name" value="Fungal_trans"/>
    <property type="match status" value="1"/>
</dbReference>
<evidence type="ECO:0000313" key="6">
    <source>
        <dbReference type="EMBL" id="KAJ5198565.1"/>
    </source>
</evidence>
<dbReference type="GO" id="GO:0008270">
    <property type="term" value="F:zinc ion binding"/>
    <property type="evidence" value="ECO:0007669"/>
    <property type="project" value="InterPro"/>
</dbReference>
<dbReference type="GO" id="GO:0003677">
    <property type="term" value="F:DNA binding"/>
    <property type="evidence" value="ECO:0007669"/>
    <property type="project" value="InterPro"/>
</dbReference>
<dbReference type="AlphaFoldDB" id="A0A9W9MDL0"/>
<dbReference type="InterPro" id="IPR050613">
    <property type="entry name" value="Sec_Metabolite_Reg"/>
</dbReference>
<evidence type="ECO:0000256" key="3">
    <source>
        <dbReference type="ARBA" id="ARBA00023163"/>
    </source>
</evidence>
<keyword evidence="7" id="KW-1185">Reference proteome</keyword>
<evidence type="ECO:0000256" key="2">
    <source>
        <dbReference type="ARBA" id="ARBA00023015"/>
    </source>
</evidence>
<comment type="caution">
    <text evidence="6">The sequence shown here is derived from an EMBL/GenBank/DDBJ whole genome shotgun (WGS) entry which is preliminary data.</text>
</comment>
<dbReference type="PANTHER" id="PTHR31001">
    <property type="entry name" value="UNCHARACTERIZED TRANSCRIPTIONAL REGULATORY PROTEIN"/>
    <property type="match status" value="1"/>
</dbReference>
<organism evidence="6 7">
    <name type="scientific">Penicillium cinerascens</name>
    <dbReference type="NCBI Taxonomy" id="70096"/>
    <lineage>
        <taxon>Eukaryota</taxon>
        <taxon>Fungi</taxon>
        <taxon>Dikarya</taxon>
        <taxon>Ascomycota</taxon>
        <taxon>Pezizomycotina</taxon>
        <taxon>Eurotiomycetes</taxon>
        <taxon>Eurotiomycetidae</taxon>
        <taxon>Eurotiales</taxon>
        <taxon>Aspergillaceae</taxon>
        <taxon>Penicillium</taxon>
    </lineage>
</organism>
<reference evidence="6" key="1">
    <citation type="submission" date="2022-12" db="EMBL/GenBank/DDBJ databases">
        <authorList>
            <person name="Petersen C."/>
        </authorList>
    </citation>
    <scope>NUCLEOTIDE SEQUENCE</scope>
    <source>
        <strain evidence="6">IBT 15544</strain>
    </source>
</reference>
<dbReference type="OrthoDB" id="6612291at2759"/>
<comment type="subcellular location">
    <subcellularLocation>
        <location evidence="1">Nucleus</location>
    </subcellularLocation>
</comment>
<dbReference type="Proteomes" id="UP001150904">
    <property type="component" value="Unassembled WGS sequence"/>
</dbReference>
<proteinExistence type="predicted"/>
<protein>
    <recommendedName>
        <fullName evidence="5">Xylanolytic transcriptional activator regulatory domain-containing protein</fullName>
    </recommendedName>
</protein>
<dbReference type="GO" id="GO:0005634">
    <property type="term" value="C:nucleus"/>
    <property type="evidence" value="ECO:0007669"/>
    <property type="project" value="UniProtKB-SubCell"/>
</dbReference>
<evidence type="ECO:0000259" key="5">
    <source>
        <dbReference type="SMART" id="SM00906"/>
    </source>
</evidence>
<name>A0A9W9MDL0_9EURO</name>
<accession>A0A9W9MDL0</accession>
<dbReference type="GeneID" id="83182045"/>
<keyword evidence="4" id="KW-0539">Nucleus</keyword>
<dbReference type="EMBL" id="JAPQKR010000014">
    <property type="protein sequence ID" value="KAJ5198565.1"/>
    <property type="molecule type" value="Genomic_DNA"/>
</dbReference>
<dbReference type="InterPro" id="IPR007219">
    <property type="entry name" value="XnlR_reg_dom"/>
</dbReference>
<keyword evidence="3" id="KW-0804">Transcription</keyword>
<dbReference type="RefSeq" id="XP_058306993.1">
    <property type="nucleotide sequence ID" value="XM_058454744.1"/>
</dbReference>
<sequence>MTRRHAWAVGEVQTALVDLEPLVTENTNNYGPPFTHQVAPGRSTFPWPSIATDAHHPGFRLPVLDASLGAIHAEHVAVVVEMLIRLKHLDMIERLLNEFYNHSPAALVPGPLLLPAFSALRTHVIDISSRSAPGRVGSDDTTLQIAESVVQSTSTNIDIELTSTPSRLCASYTGQNLRLEVVGLIFALAGRSCLLGPSRDDRRDEFVHTMFRCSTCCMQIAREIAQQINDLMVWLSYENLLLTMSIQGDASELHDDKFGARPNVWRRLGDLTTDVYALGIHRESTHAGKMPFFISECRRRTFAAAYQVDKLICTFFDRPPRILRRYSDCKMPLDLADDEILADTNEVDRVGLILDPEGWSATPRYASSTWARLRYVLSVFREEILEVPFRPQIVAVIIQLGKSRDKAVLPRLDFPYVVVNYGLPSAATLVAALQTSTRNRTRQLPQNLSRSALIRSLMVFTSYLESIGDVGEAIHSTCMQATQAISRTLDNMLDEPPSMSSTTPGMTVPASMPCDDLDTPFSPSQFLQPSLDTTGFPNFDLLNSNALDDFDLSGWLNNVTWTGNYVG</sequence>
<reference evidence="6" key="2">
    <citation type="journal article" date="2023" name="IMA Fungus">
        <title>Comparative genomic study of the Penicillium genus elucidates a diverse pangenome and 15 lateral gene transfer events.</title>
        <authorList>
            <person name="Petersen C."/>
            <person name="Sorensen T."/>
            <person name="Nielsen M.R."/>
            <person name="Sondergaard T.E."/>
            <person name="Sorensen J.L."/>
            <person name="Fitzpatrick D.A."/>
            <person name="Frisvad J.C."/>
            <person name="Nielsen K.L."/>
        </authorList>
    </citation>
    <scope>NUCLEOTIDE SEQUENCE</scope>
    <source>
        <strain evidence="6">IBT 15544</strain>
    </source>
</reference>
<gene>
    <name evidence="6" type="ORF">N7498_007682</name>
</gene>
<dbReference type="Pfam" id="PF04082">
    <property type="entry name" value="Fungal_trans"/>
    <property type="match status" value="1"/>
</dbReference>
<dbReference type="CDD" id="cd12148">
    <property type="entry name" value="fungal_TF_MHR"/>
    <property type="match status" value="1"/>
</dbReference>